<keyword evidence="9" id="KW-0472">Membrane</keyword>
<evidence type="ECO:0000256" key="7">
    <source>
        <dbReference type="ARBA" id="ARBA00022622"/>
    </source>
</evidence>
<keyword evidence="7" id="KW-0336">GPI-anchor</keyword>
<evidence type="ECO:0000256" key="9">
    <source>
        <dbReference type="ARBA" id="ARBA00023136"/>
    </source>
</evidence>
<keyword evidence="15" id="KW-1185">Reference proteome</keyword>
<evidence type="ECO:0000256" key="1">
    <source>
        <dbReference type="ARBA" id="ARBA00004191"/>
    </source>
</evidence>
<evidence type="ECO:0000313" key="15">
    <source>
        <dbReference type="Proteomes" id="UP000510647"/>
    </source>
</evidence>
<keyword evidence="6" id="KW-0964">Secreted</keyword>
<evidence type="ECO:0008006" key="16">
    <source>
        <dbReference type="Google" id="ProtNLM"/>
    </source>
</evidence>
<keyword evidence="11" id="KW-0449">Lipoprotein</keyword>
<dbReference type="AlphaFoldDB" id="A0A7H9HSX6"/>
<dbReference type="GO" id="GO:0098552">
    <property type="term" value="C:side of membrane"/>
    <property type="evidence" value="ECO:0007669"/>
    <property type="project" value="UniProtKB-KW"/>
</dbReference>
<keyword evidence="10" id="KW-0325">Glycoprotein</keyword>
<dbReference type="SUPFAM" id="SSF52058">
    <property type="entry name" value="L domain-like"/>
    <property type="match status" value="2"/>
</dbReference>
<evidence type="ECO:0000256" key="13">
    <source>
        <dbReference type="SAM" id="SignalP"/>
    </source>
</evidence>
<protein>
    <recommendedName>
        <fullName evidence="16">Receptor L-domain domain-containing protein</fullName>
    </recommendedName>
</protein>
<name>A0A7H9HSX6_9SACH</name>
<evidence type="ECO:0000256" key="4">
    <source>
        <dbReference type="ARBA" id="ARBA00022475"/>
    </source>
</evidence>
<dbReference type="InterPro" id="IPR051648">
    <property type="entry name" value="CWI-Assembly_Regulator"/>
</dbReference>
<dbReference type="OrthoDB" id="536881at2759"/>
<dbReference type="InterPro" id="IPR036941">
    <property type="entry name" value="Rcpt_L-dom_sf"/>
</dbReference>
<dbReference type="FunFam" id="3.80.20.20:FF:000016">
    <property type="entry name" value="Cell wall protein ECM33"/>
    <property type="match status" value="1"/>
</dbReference>
<evidence type="ECO:0000256" key="8">
    <source>
        <dbReference type="ARBA" id="ARBA00022729"/>
    </source>
</evidence>
<dbReference type="EMBL" id="CP059270">
    <property type="protein sequence ID" value="QLQ80460.1"/>
    <property type="molecule type" value="Genomic_DNA"/>
</dbReference>
<keyword evidence="4" id="KW-1003">Cell membrane</keyword>
<reference evidence="14 15" key="1">
    <citation type="submission" date="2020-06" db="EMBL/GenBank/DDBJ databases">
        <title>The yeast mating-type switching endonuclease HO is a domesticated member of an unorthodox homing genetic element family.</title>
        <authorList>
            <person name="Coughlan A.Y."/>
            <person name="Lombardi L."/>
            <person name="Braun-Galleani S."/>
            <person name="Martos A.R."/>
            <person name="Galeote V."/>
            <person name="Bigey F."/>
            <person name="Dequin S."/>
            <person name="Byrne K.P."/>
            <person name="Wolfe K.H."/>
        </authorList>
    </citation>
    <scope>NUCLEOTIDE SEQUENCE [LARGE SCALE GENOMIC DNA]</scope>
    <source>
        <strain evidence="14 15">CBS2947</strain>
    </source>
</reference>
<dbReference type="PANTHER" id="PTHR31018:SF3">
    <property type="entry name" value="RECEPTOR PROTEIN-TYROSINE KINASE"/>
    <property type="match status" value="1"/>
</dbReference>
<dbReference type="GO" id="GO:0005886">
    <property type="term" value="C:plasma membrane"/>
    <property type="evidence" value="ECO:0007669"/>
    <property type="project" value="UniProtKB-SubCell"/>
</dbReference>
<feature type="chain" id="PRO_5028957069" description="Receptor L-domain domain-containing protein" evidence="13">
    <location>
        <begin position="20"/>
        <end position="428"/>
    </location>
</feature>
<evidence type="ECO:0000256" key="3">
    <source>
        <dbReference type="ARBA" id="ARBA00005798"/>
    </source>
</evidence>
<evidence type="ECO:0000256" key="10">
    <source>
        <dbReference type="ARBA" id="ARBA00023180"/>
    </source>
</evidence>
<dbReference type="PANTHER" id="PTHR31018">
    <property type="entry name" value="SPORULATION-SPECIFIC PROTEIN-RELATED"/>
    <property type="match status" value="1"/>
</dbReference>
<gene>
    <name evidence="14" type="ORF">HG537_0D04600</name>
</gene>
<dbReference type="GO" id="GO:0009986">
    <property type="term" value="C:cell surface"/>
    <property type="evidence" value="ECO:0007669"/>
    <property type="project" value="TreeGrafter"/>
</dbReference>
<organism evidence="14 15">
    <name type="scientific">Torulaspora globosa</name>
    <dbReference type="NCBI Taxonomy" id="48254"/>
    <lineage>
        <taxon>Eukaryota</taxon>
        <taxon>Fungi</taxon>
        <taxon>Dikarya</taxon>
        <taxon>Ascomycota</taxon>
        <taxon>Saccharomycotina</taxon>
        <taxon>Saccharomycetes</taxon>
        <taxon>Saccharomycetales</taxon>
        <taxon>Saccharomycetaceae</taxon>
        <taxon>Torulaspora</taxon>
    </lineage>
</organism>
<evidence type="ECO:0000256" key="2">
    <source>
        <dbReference type="ARBA" id="ARBA00004609"/>
    </source>
</evidence>
<evidence type="ECO:0000256" key="11">
    <source>
        <dbReference type="ARBA" id="ARBA00023288"/>
    </source>
</evidence>
<feature type="signal peptide" evidence="13">
    <location>
        <begin position="1"/>
        <end position="19"/>
    </location>
</feature>
<accession>A0A7H9HSX6</accession>
<evidence type="ECO:0000256" key="12">
    <source>
        <dbReference type="SAM" id="MobiDB-lite"/>
    </source>
</evidence>
<comment type="similarity">
    <text evidence="3">Belongs to the SPS2 family.</text>
</comment>
<keyword evidence="8 13" id="KW-0732">Signal</keyword>
<keyword evidence="5" id="KW-0134">Cell wall</keyword>
<sequence>MQFKSTVTAALLAASGVLAQSNDTSIPSSCTISSGATATAQADLDKYSGCKTLVGNLTIGGTSLTSGALAGVEELQGSLVINNATNLGSFHADSLKKIENSLSLQMLYILTSASFGSLEEVDTIDFLTLPAISTFTTNLKHANIIRISDTALETVNAFTSLQEVAVFNINNNRGLTNLKSDLETVSQALEFSSNGNDANVTFDSLKWANNITLRDVDSASFASLSAVNASLGLINNTISSLDLSNLTSVGGSFAVISNDQLTEVDCSNLTTVGGGFVVANNTNLKQIDGFHKLSTVGGALVVTGNFTELDLSSLKSVKGGAQVDTSSGNFSCDALKSLQSKGAIAGDSFVCKNGATSTSIKLSSSSTSGSHTSTASSSGNNNAVSTSSGTSSSSSTTKSKSAKGAAAAEFAPAGSILGAFAAVAAALL</sequence>
<dbReference type="GO" id="GO:0031505">
    <property type="term" value="P:fungal-type cell wall organization"/>
    <property type="evidence" value="ECO:0007669"/>
    <property type="project" value="TreeGrafter"/>
</dbReference>
<evidence type="ECO:0000256" key="6">
    <source>
        <dbReference type="ARBA" id="ARBA00022525"/>
    </source>
</evidence>
<comment type="subcellular location">
    <subcellularLocation>
        <location evidence="2">Cell membrane</location>
        <topology evidence="2">Lipid-anchor</topology>
        <topology evidence="2">GPI-anchor</topology>
    </subcellularLocation>
    <subcellularLocation>
        <location evidence="1">Secreted</location>
        <location evidence="1">Cell wall</location>
    </subcellularLocation>
</comment>
<proteinExistence type="inferred from homology"/>
<evidence type="ECO:0000256" key="5">
    <source>
        <dbReference type="ARBA" id="ARBA00022512"/>
    </source>
</evidence>
<dbReference type="Gene3D" id="3.80.20.20">
    <property type="entry name" value="Receptor L-domain"/>
    <property type="match status" value="2"/>
</dbReference>
<dbReference type="Proteomes" id="UP000510647">
    <property type="component" value="Chromosome 4"/>
</dbReference>
<evidence type="ECO:0000313" key="14">
    <source>
        <dbReference type="EMBL" id="QLQ80460.1"/>
    </source>
</evidence>
<feature type="region of interest" description="Disordered" evidence="12">
    <location>
        <begin position="359"/>
        <end position="398"/>
    </location>
</feature>
<dbReference type="GO" id="GO:0009277">
    <property type="term" value="C:fungal-type cell wall"/>
    <property type="evidence" value="ECO:0007669"/>
    <property type="project" value="TreeGrafter"/>
</dbReference>